<dbReference type="GO" id="GO:0016887">
    <property type="term" value="F:ATP hydrolysis activity"/>
    <property type="evidence" value="ECO:0007669"/>
    <property type="project" value="InterPro"/>
</dbReference>
<dbReference type="EMBL" id="FQZX01000001">
    <property type="protein sequence ID" value="SHJ62786.1"/>
    <property type="molecule type" value="Genomic_DNA"/>
</dbReference>
<dbReference type="SUPFAM" id="SSF52540">
    <property type="entry name" value="P-loop containing nucleoside triphosphate hydrolases"/>
    <property type="match status" value="1"/>
</dbReference>
<reference evidence="3" key="1">
    <citation type="submission" date="2016-11" db="EMBL/GenBank/DDBJ databases">
        <authorList>
            <person name="Varghese N."/>
            <person name="Submissions S."/>
        </authorList>
    </citation>
    <scope>NUCLEOTIDE SEQUENCE [LARGE SCALE GENOMIC DNA]</scope>
    <source>
        <strain evidence="3">DSM 16478</strain>
    </source>
</reference>
<dbReference type="AlphaFoldDB" id="A0A1M6KV31"/>
<dbReference type="OrthoDB" id="9815944at2"/>
<dbReference type="InterPro" id="IPR051396">
    <property type="entry name" value="Bact_Antivir_Def_Nuclease"/>
</dbReference>
<dbReference type="InterPro" id="IPR003959">
    <property type="entry name" value="ATPase_AAA_core"/>
</dbReference>
<keyword evidence="3" id="KW-1185">Reference proteome</keyword>
<dbReference type="STRING" id="228958.SAMN04488007_0923"/>
<feature type="domain" description="ATPase AAA-type core" evidence="1">
    <location>
        <begin position="23"/>
        <end position="382"/>
    </location>
</feature>
<dbReference type="InterPro" id="IPR027417">
    <property type="entry name" value="P-loop_NTPase"/>
</dbReference>
<evidence type="ECO:0000259" key="1">
    <source>
        <dbReference type="Pfam" id="PF13304"/>
    </source>
</evidence>
<name>A0A1M6KV31_9FLAO</name>
<dbReference type="CDD" id="cd00267">
    <property type="entry name" value="ABC_ATPase"/>
    <property type="match status" value="1"/>
</dbReference>
<evidence type="ECO:0000313" key="2">
    <source>
        <dbReference type="EMBL" id="SHJ62786.1"/>
    </source>
</evidence>
<protein>
    <submittedName>
        <fullName evidence="2">AAA domain-containing protein, putative AbiEii toxin, Type IV TA system</fullName>
    </submittedName>
</protein>
<organism evidence="2 3">
    <name type="scientific">Maribacter aquivivus</name>
    <dbReference type="NCBI Taxonomy" id="228958"/>
    <lineage>
        <taxon>Bacteria</taxon>
        <taxon>Pseudomonadati</taxon>
        <taxon>Bacteroidota</taxon>
        <taxon>Flavobacteriia</taxon>
        <taxon>Flavobacteriales</taxon>
        <taxon>Flavobacteriaceae</taxon>
        <taxon>Maribacter</taxon>
    </lineage>
</organism>
<proteinExistence type="predicted"/>
<dbReference type="PANTHER" id="PTHR43581">
    <property type="entry name" value="ATP/GTP PHOSPHATASE"/>
    <property type="match status" value="1"/>
</dbReference>
<evidence type="ECO:0000313" key="3">
    <source>
        <dbReference type="Proteomes" id="UP000184314"/>
    </source>
</evidence>
<dbReference type="PANTHER" id="PTHR43581:SF4">
    <property type="entry name" value="ATP_GTP PHOSPHATASE"/>
    <property type="match status" value="1"/>
</dbReference>
<sequence length="659" mass="76846">MKITLQGEYKSLKDLESDDLNKFTVITGKNGSGKSQLLELIKLKSENKLDPLLTFTLPDGINKIQVEGIENRNLTILNNQSWKNKLKPFVDDFLAQGINSRLFFKLMMDKNVRLDRLPNNDIFQAITDVPRDELEKLLTDSLKEFEPQFFNSQRNIQQIASRFIRPQYLSRHKTTLVAKFVSEFKNKDISELNEADFYLAPIPEFFFDNTHLFSSQLEYIFYTYAKRRDLNNRQFFDKQQYGDQNNSDSDDDFIEKFPAPWEKMNSILTRHGIEFQFRGINRQEFSIDTDVKIELVKSSIDKSIEFQHLSSGEKVIIGLIIKLFTSEFYKENLEFPDMIVLDEPDANLHPEMSKLLIDVLNGTFVNGLGINVIFTTHSPSTIALCPEESIYQLQNTPDSKLFKIDKDNALKLLTGFIPTLSIDYKSHKQIFVESPTDRYYFQTIFDRLNLEKSYPFKLYFISNGYGKGNCQQVKDIVDAIRQSDNATCYGVIDWDLKNNSTEFILVHGENSRYNIENYVYDPAYLMILFMEMNALNVRGSIGLDISFNEYTLGSDQDLLQKSIDWFFETYYEKFNVPQEQKDAKREVEYYSGVKAMIPEWYLDFQGHDLEVKLKEAFIALQKFRNEGDLQKELTIISAKCYPMIHMDTVKLMEEIINVG</sequence>
<gene>
    <name evidence="2" type="ORF">SAMN04488007_0923</name>
</gene>
<dbReference type="GO" id="GO:0005524">
    <property type="term" value="F:ATP binding"/>
    <property type="evidence" value="ECO:0007669"/>
    <property type="project" value="InterPro"/>
</dbReference>
<dbReference type="Gene3D" id="3.40.50.300">
    <property type="entry name" value="P-loop containing nucleotide triphosphate hydrolases"/>
    <property type="match status" value="1"/>
</dbReference>
<accession>A0A1M6KV31</accession>
<dbReference type="Pfam" id="PF13304">
    <property type="entry name" value="AAA_21"/>
    <property type="match status" value="1"/>
</dbReference>
<dbReference type="RefSeq" id="WP_073241674.1">
    <property type="nucleotide sequence ID" value="NZ_FQZX01000001.1"/>
</dbReference>
<dbReference type="Proteomes" id="UP000184314">
    <property type="component" value="Unassembled WGS sequence"/>
</dbReference>